<keyword evidence="2" id="KW-1185">Reference proteome</keyword>
<dbReference type="PANTHER" id="PTHR43646:SF6">
    <property type="entry name" value="PRE-MYCOFACTOCIN GLYCOSYLTRANSFERASE"/>
    <property type="match status" value="1"/>
</dbReference>
<dbReference type="InterPro" id="IPR023981">
    <property type="entry name" value="MftF"/>
</dbReference>
<dbReference type="Gene3D" id="3.90.550.10">
    <property type="entry name" value="Spore Coat Polysaccharide Biosynthesis Protein SpsA, Chain A"/>
    <property type="match status" value="1"/>
</dbReference>
<dbReference type="InterPro" id="IPR029044">
    <property type="entry name" value="Nucleotide-diphossugar_trans"/>
</dbReference>
<evidence type="ECO:0000313" key="1">
    <source>
        <dbReference type="EMBL" id="SFK91429.1"/>
    </source>
</evidence>
<dbReference type="OrthoDB" id="5243838at2"/>
<accession>A0A1I4DES5</accession>
<dbReference type="AlphaFoldDB" id="A0A1I4DES5"/>
<name>A0A1I4DES5_9PSEU</name>
<dbReference type="NCBIfam" id="TIGR03965">
    <property type="entry name" value="mycofact_glyco"/>
    <property type="match status" value="1"/>
</dbReference>
<dbReference type="STRING" id="115433.SAMN05421835_14512"/>
<organism evidence="1 2">
    <name type="scientific">Amycolatopsis sacchari</name>
    <dbReference type="NCBI Taxonomy" id="115433"/>
    <lineage>
        <taxon>Bacteria</taxon>
        <taxon>Bacillati</taxon>
        <taxon>Actinomycetota</taxon>
        <taxon>Actinomycetes</taxon>
        <taxon>Pseudonocardiales</taxon>
        <taxon>Pseudonocardiaceae</taxon>
        <taxon>Amycolatopsis</taxon>
    </lineage>
</organism>
<dbReference type="EMBL" id="FORP01000045">
    <property type="protein sequence ID" value="SFK91429.1"/>
    <property type="molecule type" value="Genomic_DNA"/>
</dbReference>
<keyword evidence="1" id="KW-0808">Transferase</keyword>
<dbReference type="GO" id="GO:0016740">
    <property type="term" value="F:transferase activity"/>
    <property type="evidence" value="ECO:0007669"/>
    <property type="project" value="UniProtKB-KW"/>
</dbReference>
<gene>
    <name evidence="1" type="ORF">SAMN05421835_14512</name>
</gene>
<dbReference type="SUPFAM" id="SSF53448">
    <property type="entry name" value="Nucleotide-diphospho-sugar transferases"/>
    <property type="match status" value="1"/>
</dbReference>
<dbReference type="Pfam" id="PF13641">
    <property type="entry name" value="Glyco_tranf_2_3"/>
    <property type="match status" value="1"/>
</dbReference>
<proteinExistence type="predicted"/>
<dbReference type="RefSeq" id="WP_091517037.1">
    <property type="nucleotide sequence ID" value="NZ_CBDQZW010000006.1"/>
</dbReference>
<protein>
    <submittedName>
        <fullName evidence="1">Mycofactocin system glycosyltransferase</fullName>
    </submittedName>
</protein>
<dbReference type="PANTHER" id="PTHR43646">
    <property type="entry name" value="GLYCOSYLTRANSFERASE"/>
    <property type="match status" value="1"/>
</dbReference>
<dbReference type="Proteomes" id="UP000199025">
    <property type="component" value="Unassembled WGS sequence"/>
</dbReference>
<evidence type="ECO:0000313" key="2">
    <source>
        <dbReference type="Proteomes" id="UP000199025"/>
    </source>
</evidence>
<sequence>MKLELRLDPGTKLLGRAILGGAPLRVLRLSEAGARLVREWRDGALVAESPQHRKLADRLIDAGMAHPVYGEAHLTRADVTVVVPARDPETLPEADVVVDDGSRVPISGAAQRHPVARGPAAARNTGLAHVTTELTAFLDADTTAPPDWLDPLLPHFEDPAVVAVAPRIRSTPGSSVLARYETARSSLDLGDGPAPVRQGGRVTYVPTAALVVRTAALRELGGFDERLRFGEDVDLVWRLVARGGRVRYEPAAEVLHVPRKTWRAWARQRFDYGTSAAPLARRHGHQAIAPLRISGWTALAWGLVAARRPALGVAVALGTAALLPRKLRPLGVPARESLTIALRGHLRAGRYLADVLTRTWGPVAVPLLLATRRGRALLALALARHLAEWREARPDLDPARWLLARTADDLCYGAGVWRSCLRERNFLPLVPDFSNWPGKK</sequence>
<reference evidence="1 2" key="1">
    <citation type="submission" date="2016-10" db="EMBL/GenBank/DDBJ databases">
        <authorList>
            <person name="de Groot N.N."/>
        </authorList>
    </citation>
    <scope>NUCLEOTIDE SEQUENCE [LARGE SCALE GENOMIC DNA]</scope>
    <source>
        <strain evidence="1 2">DSM 44468</strain>
    </source>
</reference>